<keyword evidence="1" id="KW-0175">Coiled coil</keyword>
<gene>
    <name evidence="3" type="ORF">CBM2613_A10055</name>
</gene>
<dbReference type="Proteomes" id="UP000256952">
    <property type="component" value="Chromosome CBM2613_a"/>
</dbReference>
<dbReference type="RefSeq" id="WP_116330198.1">
    <property type="nucleotide sequence ID" value="NZ_LT992559.1"/>
</dbReference>
<dbReference type="InterPro" id="IPR027417">
    <property type="entry name" value="P-loop_NTPase"/>
</dbReference>
<sequence>MKLVSLSMQNFMPYKGETTLSFPQDETRNVMVIFGDNMRGKTSLLNALRWAFYGKALGRHLREIPLHELLNKEAAMEGDFVIETAVTFVADGHRYDLRRRAVKRALVAYPSRPEDFEVSVGLQKDGMAVLGHVVESEINRYAPEQVSRFFLFDGELLQEYESLLIEGSEQGRRIKEAIEQVLGVPTLVHGRDEAETLLKSFRRQQQKDLSHVVGLERQVEKQAEFQRRQEALEKDLAALRERLAQAKSERSTLDDELDRVDSIHRAKTRLDLLKRRQGEIDKRLGAIAVERQSSLRDAWKDLLQPKLREIKKALYDKQSTMTALMGEKASLEMKRDDLRRMLQNDACPTCGRPAEESKRAEIGAELGRVEVKLRGISVDHLSLGQITAKMREIDRLGASGAAARIHALDEERARLDVELTKVENDAEKTSDEIKGFDTAEIARKRVVRDSLLVEEGRLERDVDDRQREIEKVKRELSIIGKSLEDLPQARAKRSSAMVKICMAVENLFEESIERLRRKLKVEVAAKATGAFAQLTTQKSYSGLEINDNYGLTILDENGGRVTVRSAGAEQIVALSLIDGLARTGRAAGPVVMDTPFGRLDLRHRDNILRYLPTTTGQLVLLVHDGEIRRESDLAPVASRIGATYEIKEVSPRHSRIERVLS</sequence>
<dbReference type="AlphaFoldDB" id="A0A375DVF7"/>
<dbReference type="PANTHER" id="PTHR32114:SF2">
    <property type="entry name" value="ABC TRANSPORTER ABCH.3"/>
    <property type="match status" value="1"/>
</dbReference>
<name>A0A375DVF7_9BURK</name>
<accession>A0A375DVF7</accession>
<dbReference type="InterPro" id="IPR038729">
    <property type="entry name" value="Rad50/SbcC_AAA"/>
</dbReference>
<dbReference type="PANTHER" id="PTHR32114">
    <property type="entry name" value="ABC TRANSPORTER ABCH.3"/>
    <property type="match status" value="1"/>
</dbReference>
<feature type="coiled-coil region" evidence="1">
    <location>
        <begin position="405"/>
        <end position="475"/>
    </location>
</feature>
<dbReference type="GO" id="GO:0006302">
    <property type="term" value="P:double-strand break repair"/>
    <property type="evidence" value="ECO:0007669"/>
    <property type="project" value="InterPro"/>
</dbReference>
<evidence type="ECO:0000256" key="1">
    <source>
        <dbReference type="SAM" id="Coils"/>
    </source>
</evidence>
<reference evidence="3" key="1">
    <citation type="submission" date="2018-01" db="EMBL/GenBank/DDBJ databases">
        <authorList>
            <person name="Clerissi C."/>
        </authorList>
    </citation>
    <scope>NUCLEOTIDE SEQUENCE</scope>
    <source>
        <strain evidence="3">Cupriavidus taiwanensis STM 8556</strain>
    </source>
</reference>
<organism evidence="3">
    <name type="scientific">Cupriavidus taiwanensis</name>
    <dbReference type="NCBI Taxonomy" id="164546"/>
    <lineage>
        <taxon>Bacteria</taxon>
        <taxon>Pseudomonadati</taxon>
        <taxon>Pseudomonadota</taxon>
        <taxon>Betaproteobacteria</taxon>
        <taxon>Burkholderiales</taxon>
        <taxon>Burkholderiaceae</taxon>
        <taxon>Cupriavidus</taxon>
    </lineage>
</organism>
<proteinExistence type="predicted"/>
<protein>
    <recommendedName>
        <fullName evidence="2">Rad50/SbcC-type AAA domain-containing protein</fullName>
    </recommendedName>
</protein>
<evidence type="ECO:0000313" key="3">
    <source>
        <dbReference type="EMBL" id="SOZ51619.1"/>
    </source>
</evidence>
<dbReference type="GO" id="GO:0016887">
    <property type="term" value="F:ATP hydrolysis activity"/>
    <property type="evidence" value="ECO:0007669"/>
    <property type="project" value="InterPro"/>
</dbReference>
<dbReference type="Pfam" id="PF13476">
    <property type="entry name" value="AAA_23"/>
    <property type="match status" value="1"/>
</dbReference>
<dbReference type="EMBL" id="OFTH01000001">
    <property type="protein sequence ID" value="SOZ51619.1"/>
    <property type="molecule type" value="Genomic_DNA"/>
</dbReference>
<evidence type="ECO:0000259" key="2">
    <source>
        <dbReference type="Pfam" id="PF13476"/>
    </source>
</evidence>
<dbReference type="Gene3D" id="3.40.50.300">
    <property type="entry name" value="P-loop containing nucleotide triphosphate hydrolases"/>
    <property type="match status" value="2"/>
</dbReference>
<feature type="domain" description="Rad50/SbcC-type AAA" evidence="2">
    <location>
        <begin position="5"/>
        <end position="272"/>
    </location>
</feature>
<feature type="coiled-coil region" evidence="1">
    <location>
        <begin position="215"/>
        <end position="256"/>
    </location>
</feature>
<dbReference type="SUPFAM" id="SSF52540">
    <property type="entry name" value="P-loop containing nucleoside triphosphate hydrolases"/>
    <property type="match status" value="1"/>
</dbReference>
<comment type="caution">
    <text evidence="3">The sequence shown here is derived from an EMBL/GenBank/DDBJ whole genome shotgun (WGS) entry which is preliminary data.</text>
</comment>